<dbReference type="RefSeq" id="WP_135871431.1">
    <property type="nucleotide sequence ID" value="NZ_SRSC01000003.1"/>
</dbReference>
<comment type="caution">
    <text evidence="2">The sequence shown here is derived from an EMBL/GenBank/DDBJ whole genome shotgun (WGS) entry which is preliminary data.</text>
</comment>
<keyword evidence="2" id="KW-0238">DNA-binding</keyword>
<feature type="signal peptide" evidence="1">
    <location>
        <begin position="1"/>
        <end position="24"/>
    </location>
</feature>
<dbReference type="Proteomes" id="UP000306416">
    <property type="component" value="Unassembled WGS sequence"/>
</dbReference>
<gene>
    <name evidence="2" type="ORF">E4633_15225</name>
</gene>
<dbReference type="InterPro" id="IPR012340">
    <property type="entry name" value="NA-bd_OB-fold"/>
</dbReference>
<feature type="chain" id="PRO_5020672903" evidence="1">
    <location>
        <begin position="25"/>
        <end position="257"/>
    </location>
</feature>
<keyword evidence="1" id="KW-0732">Signal</keyword>
<dbReference type="EMBL" id="SRSC01000003">
    <property type="protein sequence ID" value="TGU71655.1"/>
    <property type="molecule type" value="Genomic_DNA"/>
</dbReference>
<accession>A0A4S1CDU4</accession>
<dbReference type="Gene3D" id="2.40.50.140">
    <property type="entry name" value="Nucleic acid-binding proteins"/>
    <property type="match status" value="1"/>
</dbReference>
<proteinExistence type="predicted"/>
<reference evidence="2 3" key="1">
    <citation type="submission" date="2019-04" db="EMBL/GenBank/DDBJ databases">
        <title>Geobacter oryzae sp. nov., ferric-reducing bacteria isolated from paddy soil.</title>
        <authorList>
            <person name="Xu Z."/>
            <person name="Masuda Y."/>
            <person name="Itoh H."/>
            <person name="Senoo K."/>
        </authorList>
    </citation>
    <scope>NUCLEOTIDE SEQUENCE [LARGE SCALE GENOMIC DNA]</scope>
    <source>
        <strain evidence="2 3">Red111</strain>
    </source>
</reference>
<evidence type="ECO:0000256" key="1">
    <source>
        <dbReference type="SAM" id="SignalP"/>
    </source>
</evidence>
<dbReference type="AlphaFoldDB" id="A0A4S1CDU4"/>
<sequence length="257" mass="27819">MNQVLKHLFLLLMFAVLTAHQAGASDTARKEIPLSGKVLETMDGGGYTYLLLQNGPERVWVAIPLSKITVGQQLTLTPGFAMKNFSSKALNRKFDQVIFSAGPSDAKKMQLSPSAIKALHQGVPGAPGGQQEQATKEKATAQAAKPAPKSQKVTKAKGANAYTIAEVFAKSKKLEKKQVVIKGRVVNVAERIMKKNWIHLEDGTGSKAKKTDNLVVTSKELPKVGDVVTITGTLYNNLDFGSGYRYKVLIQDATLKK</sequence>
<organism evidence="2 3">
    <name type="scientific">Geomonas terrae</name>
    <dbReference type="NCBI Taxonomy" id="2562681"/>
    <lineage>
        <taxon>Bacteria</taxon>
        <taxon>Pseudomonadati</taxon>
        <taxon>Thermodesulfobacteriota</taxon>
        <taxon>Desulfuromonadia</taxon>
        <taxon>Geobacterales</taxon>
        <taxon>Geobacteraceae</taxon>
        <taxon>Geomonas</taxon>
    </lineage>
</organism>
<evidence type="ECO:0000313" key="2">
    <source>
        <dbReference type="EMBL" id="TGU71655.1"/>
    </source>
</evidence>
<name>A0A4S1CDU4_9BACT</name>
<keyword evidence="3" id="KW-1185">Reference proteome</keyword>
<dbReference type="GO" id="GO:0003677">
    <property type="term" value="F:DNA binding"/>
    <property type="evidence" value="ECO:0007669"/>
    <property type="project" value="UniProtKB-KW"/>
</dbReference>
<evidence type="ECO:0000313" key="3">
    <source>
        <dbReference type="Proteomes" id="UP000306416"/>
    </source>
</evidence>
<protein>
    <submittedName>
        <fullName evidence="2">DNA-binding protein</fullName>
    </submittedName>
</protein>